<gene>
    <name evidence="1" type="ORF">GCM10023176_25780</name>
</gene>
<protein>
    <submittedName>
        <fullName evidence="1">TIGR03089 family protein</fullName>
    </submittedName>
</protein>
<reference evidence="2" key="1">
    <citation type="journal article" date="2019" name="Int. J. Syst. Evol. Microbiol.">
        <title>The Global Catalogue of Microorganisms (GCM) 10K type strain sequencing project: providing services to taxonomists for standard genome sequencing and annotation.</title>
        <authorList>
            <consortium name="The Broad Institute Genomics Platform"/>
            <consortium name="The Broad Institute Genome Sequencing Center for Infectious Disease"/>
            <person name="Wu L."/>
            <person name="Ma J."/>
        </authorList>
    </citation>
    <scope>NUCLEOTIDE SEQUENCE [LARGE SCALE GENOMIC DNA]</scope>
    <source>
        <strain evidence="2">JCM 3175</strain>
    </source>
</reference>
<dbReference type="InterPro" id="IPR042099">
    <property type="entry name" value="ANL_N_sf"/>
</dbReference>
<dbReference type="SUPFAM" id="SSF56801">
    <property type="entry name" value="Acetyl-CoA synthetase-like"/>
    <property type="match status" value="1"/>
</dbReference>
<organism evidence="1 2">
    <name type="scientific">Micromonospora coerulea</name>
    <dbReference type="NCBI Taxonomy" id="47856"/>
    <lineage>
        <taxon>Bacteria</taxon>
        <taxon>Bacillati</taxon>
        <taxon>Actinomycetota</taxon>
        <taxon>Actinomycetes</taxon>
        <taxon>Micromonosporales</taxon>
        <taxon>Micromonosporaceae</taxon>
        <taxon>Micromonospora</taxon>
    </lineage>
</organism>
<dbReference type="EMBL" id="BAABGU010000012">
    <property type="protein sequence ID" value="GAA4569365.1"/>
    <property type="molecule type" value="Genomic_DNA"/>
</dbReference>
<sequence>MGPNGATSTLVGGVDEVDRPLLTYYDDATGERTALTASQLGGWAARSAGLLRDGCGLAAGSRVAVLLPPHWRTAAMLLGAWSVGMAVSFRPRATAGLPVLEPGADLPYDAVFVTPERLDDWLEDVPEGRHRYLVGTGPEPLTDVPVGWLDWSAEVLRHPATPPDYTAVHASDPASPDGTSYGAWGSIAHGLAERLDLRAGDRLLVDATEHEQPLKWLLAPLSAGASVVICGNLDPARRDARIAAEQITRVL</sequence>
<evidence type="ECO:0000313" key="2">
    <source>
        <dbReference type="Proteomes" id="UP001500307"/>
    </source>
</evidence>
<evidence type="ECO:0000313" key="1">
    <source>
        <dbReference type="EMBL" id="GAA4569365.1"/>
    </source>
</evidence>
<dbReference type="Proteomes" id="UP001500307">
    <property type="component" value="Unassembled WGS sequence"/>
</dbReference>
<proteinExistence type="predicted"/>
<dbReference type="Gene3D" id="3.40.50.12780">
    <property type="entry name" value="N-terminal domain of ligase-like"/>
    <property type="match status" value="1"/>
</dbReference>
<accession>A0ABP8SHI6</accession>
<keyword evidence="2" id="KW-1185">Reference proteome</keyword>
<name>A0ABP8SHI6_9ACTN</name>
<dbReference type="InterPro" id="IPR017523">
    <property type="entry name" value="Rv3268"/>
</dbReference>
<dbReference type="RefSeq" id="WP_346119290.1">
    <property type="nucleotide sequence ID" value="NZ_BAABGU010000012.1"/>
</dbReference>
<dbReference type="NCBIfam" id="TIGR03089">
    <property type="entry name" value="TIGR03089 family protein"/>
    <property type="match status" value="1"/>
</dbReference>
<comment type="caution">
    <text evidence="1">The sequence shown here is derived from an EMBL/GenBank/DDBJ whole genome shotgun (WGS) entry which is preliminary data.</text>
</comment>